<comment type="subcellular location">
    <subcellularLocation>
        <location evidence="1">Membrane</location>
        <topology evidence="1">Multi-pass membrane protein</topology>
    </subcellularLocation>
</comment>
<dbReference type="Pfam" id="PF06423">
    <property type="entry name" value="GWT1"/>
    <property type="match status" value="1"/>
</dbReference>
<dbReference type="GO" id="GO:0006506">
    <property type="term" value="P:GPI anchor biosynthetic process"/>
    <property type="evidence" value="ECO:0007669"/>
    <property type="project" value="UniProtKB-KW"/>
</dbReference>
<comment type="pathway">
    <text evidence="2">Glycolipid biosynthesis; glycosylphosphatidylinositol-anchor biosynthesis.</text>
</comment>
<proteinExistence type="inferred from homology"/>
<evidence type="ECO:0000256" key="5">
    <source>
        <dbReference type="ARBA" id="ARBA00022502"/>
    </source>
</evidence>
<name>A0AAJ5Z1V6_9BASI</name>
<evidence type="ECO:0000256" key="7">
    <source>
        <dbReference type="ARBA" id="ARBA00022989"/>
    </source>
</evidence>
<accession>A0AAJ5Z1V6</accession>
<reference evidence="10 11" key="1">
    <citation type="submission" date="2023-03" db="EMBL/GenBank/DDBJ databases">
        <title>Mating type loci evolution in Malassezia.</title>
        <authorList>
            <person name="Coelho M.A."/>
        </authorList>
    </citation>
    <scope>NUCLEOTIDE SEQUENCE [LARGE SCALE GENOMIC DNA]</scope>
    <source>
        <strain evidence="10 11">CBS 9725</strain>
    </source>
</reference>
<protein>
    <recommendedName>
        <fullName evidence="4">GPI-anchored wall transfer protein 1</fullName>
    </recommendedName>
</protein>
<feature type="transmembrane region" description="Helical" evidence="9">
    <location>
        <begin position="6"/>
        <end position="24"/>
    </location>
</feature>
<evidence type="ECO:0000256" key="1">
    <source>
        <dbReference type="ARBA" id="ARBA00004141"/>
    </source>
</evidence>
<evidence type="ECO:0000256" key="6">
    <source>
        <dbReference type="ARBA" id="ARBA00022692"/>
    </source>
</evidence>
<evidence type="ECO:0000313" key="10">
    <source>
        <dbReference type="EMBL" id="WFD00780.1"/>
    </source>
</evidence>
<evidence type="ECO:0000256" key="2">
    <source>
        <dbReference type="ARBA" id="ARBA00004687"/>
    </source>
</evidence>
<dbReference type="EMBL" id="CP119948">
    <property type="protein sequence ID" value="WFD00780.1"/>
    <property type="molecule type" value="Genomic_DNA"/>
</dbReference>
<keyword evidence="11" id="KW-1185">Reference proteome</keyword>
<dbReference type="GO" id="GO:0032216">
    <property type="term" value="F:glucosaminyl-phosphatidylinositol O-acyltransferase activity"/>
    <property type="evidence" value="ECO:0007669"/>
    <property type="project" value="TreeGrafter"/>
</dbReference>
<feature type="transmembrane region" description="Helical" evidence="9">
    <location>
        <begin position="69"/>
        <end position="88"/>
    </location>
</feature>
<dbReference type="Proteomes" id="UP001219567">
    <property type="component" value="Chromosome 6"/>
</dbReference>
<evidence type="ECO:0000256" key="4">
    <source>
        <dbReference type="ARBA" id="ARBA00014495"/>
    </source>
</evidence>
<dbReference type="GO" id="GO:0072659">
    <property type="term" value="P:protein localization to plasma membrane"/>
    <property type="evidence" value="ECO:0007669"/>
    <property type="project" value="TreeGrafter"/>
</dbReference>
<dbReference type="GO" id="GO:0016020">
    <property type="term" value="C:membrane"/>
    <property type="evidence" value="ECO:0007669"/>
    <property type="project" value="UniProtKB-SubCell"/>
</dbReference>
<keyword evidence="7 9" id="KW-1133">Transmembrane helix</keyword>
<feature type="transmembrane region" description="Helical" evidence="9">
    <location>
        <begin position="45"/>
        <end position="63"/>
    </location>
</feature>
<evidence type="ECO:0000256" key="3">
    <source>
        <dbReference type="ARBA" id="ARBA00007559"/>
    </source>
</evidence>
<evidence type="ECO:0000256" key="9">
    <source>
        <dbReference type="SAM" id="Phobius"/>
    </source>
</evidence>
<sequence>MPYVLWNAAFNTLFLLGFAILTEWNRRHCYAPRAPRLFDQINTRSLRVFLMANLLTGLINLFIPTMHSSSFVSMCILAVYSLLALIVVPQISVHGPS</sequence>
<dbReference type="AlphaFoldDB" id="A0AAJ5Z1V6"/>
<evidence type="ECO:0000256" key="8">
    <source>
        <dbReference type="ARBA" id="ARBA00023136"/>
    </source>
</evidence>
<keyword evidence="8 9" id="KW-0472">Membrane</keyword>
<organism evidence="10 11">
    <name type="scientific">Malassezia yamatoensis</name>
    <dbReference type="NCBI Taxonomy" id="253288"/>
    <lineage>
        <taxon>Eukaryota</taxon>
        <taxon>Fungi</taxon>
        <taxon>Dikarya</taxon>
        <taxon>Basidiomycota</taxon>
        <taxon>Ustilaginomycotina</taxon>
        <taxon>Malasseziomycetes</taxon>
        <taxon>Malasseziales</taxon>
        <taxon>Malasseziaceae</taxon>
        <taxon>Malassezia</taxon>
    </lineage>
</organism>
<dbReference type="PANTHER" id="PTHR20661:SF0">
    <property type="entry name" value="PHOSPHATIDYLINOSITOL-GLYCAN BIOSYNTHESIS CLASS W PROTEIN"/>
    <property type="match status" value="1"/>
</dbReference>
<dbReference type="InterPro" id="IPR009447">
    <property type="entry name" value="PIGW/GWT1"/>
</dbReference>
<comment type="similarity">
    <text evidence="3">Belongs to the PIGW family.</text>
</comment>
<evidence type="ECO:0000313" key="11">
    <source>
        <dbReference type="Proteomes" id="UP001219567"/>
    </source>
</evidence>
<gene>
    <name evidence="10" type="primary">GWT1_2</name>
    <name evidence="10" type="ORF">MYAM1_003532</name>
</gene>
<dbReference type="PANTHER" id="PTHR20661">
    <property type="entry name" value="PHOSPHATIDYLINOSITOL-GLYCAN BIOSYNTHESIS CLASS W PROTEIN"/>
    <property type="match status" value="1"/>
</dbReference>
<dbReference type="GO" id="GO:0005783">
    <property type="term" value="C:endoplasmic reticulum"/>
    <property type="evidence" value="ECO:0007669"/>
    <property type="project" value="TreeGrafter"/>
</dbReference>
<keyword evidence="5" id="KW-0337">GPI-anchor biosynthesis</keyword>
<keyword evidence="6 9" id="KW-0812">Transmembrane</keyword>